<dbReference type="Proteomes" id="UP001189624">
    <property type="component" value="Chromosome 11"/>
</dbReference>
<name>A0AA86W6H8_9FABA</name>
<evidence type="ECO:0000313" key="2">
    <source>
        <dbReference type="Proteomes" id="UP001189624"/>
    </source>
</evidence>
<accession>A0AA86W6H8</accession>
<dbReference type="Gramene" id="rna-AYBTSS11_LOCUS31532">
    <property type="protein sequence ID" value="CAJ1979318.1"/>
    <property type="gene ID" value="gene-AYBTSS11_LOCUS31532"/>
</dbReference>
<sequence>MLNDLACLRTPTMSTAGVSGVASLGDSGSEGTSGLGAAAGVVGVGWGGFRGEAAGDNWAKVVVKYKNETSNASEKEKRDCFCILILRSSSIKEYKALEVQSALQLSPS</sequence>
<proteinExistence type="predicted"/>
<dbReference type="EMBL" id="OY731408">
    <property type="protein sequence ID" value="CAJ1979318.1"/>
    <property type="molecule type" value="Genomic_DNA"/>
</dbReference>
<keyword evidence="2" id="KW-1185">Reference proteome</keyword>
<gene>
    <name evidence="1" type="ORF">AYBTSS11_LOCUS31532</name>
</gene>
<evidence type="ECO:0000313" key="1">
    <source>
        <dbReference type="EMBL" id="CAJ1979318.1"/>
    </source>
</evidence>
<dbReference type="AlphaFoldDB" id="A0AA86W6H8"/>
<reference evidence="1" key="1">
    <citation type="submission" date="2023-10" db="EMBL/GenBank/DDBJ databases">
        <authorList>
            <person name="Domelevo Entfellner J.-B."/>
        </authorList>
    </citation>
    <scope>NUCLEOTIDE SEQUENCE</scope>
</reference>
<organism evidence="1 2">
    <name type="scientific">Sphenostylis stenocarpa</name>
    <dbReference type="NCBI Taxonomy" id="92480"/>
    <lineage>
        <taxon>Eukaryota</taxon>
        <taxon>Viridiplantae</taxon>
        <taxon>Streptophyta</taxon>
        <taxon>Embryophyta</taxon>
        <taxon>Tracheophyta</taxon>
        <taxon>Spermatophyta</taxon>
        <taxon>Magnoliopsida</taxon>
        <taxon>eudicotyledons</taxon>
        <taxon>Gunneridae</taxon>
        <taxon>Pentapetalae</taxon>
        <taxon>rosids</taxon>
        <taxon>fabids</taxon>
        <taxon>Fabales</taxon>
        <taxon>Fabaceae</taxon>
        <taxon>Papilionoideae</taxon>
        <taxon>50 kb inversion clade</taxon>
        <taxon>NPAAA clade</taxon>
        <taxon>indigoferoid/millettioid clade</taxon>
        <taxon>Phaseoleae</taxon>
        <taxon>Sphenostylis</taxon>
    </lineage>
</organism>
<protein>
    <submittedName>
        <fullName evidence="1">Uncharacterized protein</fullName>
    </submittedName>
</protein>